<accession>X1CZ21</accession>
<feature type="non-terminal residue" evidence="1">
    <location>
        <position position="1"/>
    </location>
</feature>
<reference evidence="1" key="1">
    <citation type="journal article" date="2014" name="Front. Microbiol.">
        <title>High frequency of phylogenetically diverse reductive dehalogenase-homologous genes in deep subseafloor sedimentary metagenomes.</title>
        <authorList>
            <person name="Kawai M."/>
            <person name="Futagami T."/>
            <person name="Toyoda A."/>
            <person name="Takaki Y."/>
            <person name="Nishi S."/>
            <person name="Hori S."/>
            <person name="Arai W."/>
            <person name="Tsubouchi T."/>
            <person name="Morono Y."/>
            <person name="Uchiyama I."/>
            <person name="Ito T."/>
            <person name="Fujiyama A."/>
            <person name="Inagaki F."/>
            <person name="Takami H."/>
        </authorList>
    </citation>
    <scope>NUCLEOTIDE SEQUENCE</scope>
    <source>
        <strain evidence="1">Expedition CK06-06</strain>
    </source>
</reference>
<dbReference type="AlphaFoldDB" id="X1CZ21"/>
<organism evidence="1">
    <name type="scientific">marine sediment metagenome</name>
    <dbReference type="NCBI Taxonomy" id="412755"/>
    <lineage>
        <taxon>unclassified sequences</taxon>
        <taxon>metagenomes</taxon>
        <taxon>ecological metagenomes</taxon>
    </lineage>
</organism>
<proteinExistence type="predicted"/>
<name>X1CZ21_9ZZZZ</name>
<gene>
    <name evidence="1" type="ORF">S01H4_49270</name>
</gene>
<sequence>KATNANIIVIRAAQGIIVASTEAIKRSLSDSRIRVARRVVVEAE</sequence>
<evidence type="ECO:0000313" key="1">
    <source>
        <dbReference type="EMBL" id="GAG98147.1"/>
    </source>
</evidence>
<protein>
    <submittedName>
        <fullName evidence="1">Uncharacterized protein</fullName>
    </submittedName>
</protein>
<comment type="caution">
    <text evidence="1">The sequence shown here is derived from an EMBL/GenBank/DDBJ whole genome shotgun (WGS) entry which is preliminary data.</text>
</comment>
<dbReference type="EMBL" id="BART01027858">
    <property type="protein sequence ID" value="GAG98147.1"/>
    <property type="molecule type" value="Genomic_DNA"/>
</dbReference>